<dbReference type="Proteomes" id="UP001158576">
    <property type="component" value="Chromosome PAR"/>
</dbReference>
<organism evidence="2 3">
    <name type="scientific">Oikopleura dioica</name>
    <name type="common">Tunicate</name>
    <dbReference type="NCBI Taxonomy" id="34765"/>
    <lineage>
        <taxon>Eukaryota</taxon>
        <taxon>Metazoa</taxon>
        <taxon>Chordata</taxon>
        <taxon>Tunicata</taxon>
        <taxon>Appendicularia</taxon>
        <taxon>Copelata</taxon>
        <taxon>Oikopleuridae</taxon>
        <taxon>Oikopleura</taxon>
    </lineage>
</organism>
<feature type="transmembrane region" description="Helical" evidence="1">
    <location>
        <begin position="21"/>
        <end position="39"/>
    </location>
</feature>
<evidence type="ECO:0000313" key="3">
    <source>
        <dbReference type="Proteomes" id="UP001158576"/>
    </source>
</evidence>
<keyword evidence="1" id="KW-0812">Transmembrane</keyword>
<keyword evidence="1" id="KW-1133">Transmembrane helix</keyword>
<sequence length="105" mass="12413">MMETKERIKIPKPSKKQLVPAILIVIVLLASFFCWLAMFDFNIVEKSHEEWETARIEEAINQNKEMMKKLADDWGFFDFRGDHGFAQRGGPFQVYDDYAKEFTIF</sequence>
<keyword evidence="3" id="KW-1185">Reference proteome</keyword>
<keyword evidence="1" id="KW-0472">Membrane</keyword>
<protein>
    <submittedName>
        <fullName evidence="2">Oidioi.mRNA.OKI2018_I69.PAR.g9524.t1.cds</fullName>
    </submittedName>
</protein>
<gene>
    <name evidence="2" type="ORF">OKIOD_LOCUS1082</name>
</gene>
<name>A0ABN7RRW8_OIKDI</name>
<accession>A0ABN7RRW8</accession>
<evidence type="ECO:0000313" key="2">
    <source>
        <dbReference type="EMBL" id="CAG5080269.1"/>
    </source>
</evidence>
<proteinExistence type="predicted"/>
<evidence type="ECO:0000256" key="1">
    <source>
        <dbReference type="SAM" id="Phobius"/>
    </source>
</evidence>
<reference evidence="2 3" key="1">
    <citation type="submission" date="2021-04" db="EMBL/GenBank/DDBJ databases">
        <authorList>
            <person name="Bliznina A."/>
        </authorList>
    </citation>
    <scope>NUCLEOTIDE SEQUENCE [LARGE SCALE GENOMIC DNA]</scope>
</reference>
<dbReference type="EMBL" id="OU015568">
    <property type="protein sequence ID" value="CAG5080269.1"/>
    <property type="molecule type" value="Genomic_DNA"/>
</dbReference>